<protein>
    <submittedName>
        <fullName evidence="4">At1g48690</fullName>
    </submittedName>
    <submittedName>
        <fullName evidence="3">Auxin-regulated protein, putative</fullName>
    </submittedName>
    <submittedName>
        <fullName evidence="6">Auxin-responsive GH3 family protein</fullName>
    </submittedName>
</protein>
<dbReference type="AlphaFoldDB" id="Q9C737"/>
<evidence type="ECO:0000256" key="1">
    <source>
        <dbReference type="SAM" id="Coils"/>
    </source>
</evidence>
<dbReference type="Araport" id="AT1G48690"/>
<dbReference type="eggNOG" id="ENOG502QPMU">
    <property type="taxonomic scope" value="Eukaryota"/>
</dbReference>
<organism evidence="3">
    <name type="scientific">Arabidopsis thaliana</name>
    <name type="common">Mouse-ear cress</name>
    <dbReference type="NCBI Taxonomy" id="3702"/>
    <lineage>
        <taxon>Eukaryota</taxon>
        <taxon>Viridiplantae</taxon>
        <taxon>Streptophyta</taxon>
        <taxon>Embryophyta</taxon>
        <taxon>Tracheophyta</taxon>
        <taxon>Spermatophyta</taxon>
        <taxon>Magnoliopsida</taxon>
        <taxon>eudicotyledons</taxon>
        <taxon>Gunneridae</taxon>
        <taxon>Pentapetalae</taxon>
        <taxon>rosids</taxon>
        <taxon>malvids</taxon>
        <taxon>Brassicales</taxon>
        <taxon>Brassicaceae</taxon>
        <taxon>Camelineae</taxon>
        <taxon>Arabidopsis</taxon>
    </lineage>
</organism>
<keyword evidence="1" id="KW-0175">Coiled coil</keyword>
<gene>
    <name evidence="2 6" type="ordered locus">At1g48690</name>
    <name evidence="6" type="ORF">F11I4.13</name>
    <name evidence="3" type="ORF">F11I4_13</name>
</gene>
<name>Q9C737_ARATH</name>
<reference evidence="4" key="3">
    <citation type="submission" date="2003-11" db="EMBL/GenBank/DDBJ databases">
        <title>Arabidopsis cDNA clones.</title>
        <authorList>
            <person name="Cheuk R."/>
            <person name="Chen H."/>
            <person name="Kim C.J."/>
            <person name="Shinn P."/>
            <person name="Ecker J.R."/>
        </authorList>
    </citation>
    <scope>NUCLEOTIDE SEQUENCE</scope>
</reference>
<reference evidence="5" key="4">
    <citation type="submission" date="2004-01" db="EMBL/GenBank/DDBJ databases">
        <title>Arabidopsis ORF clones.</title>
        <authorList>
            <person name="Cheuk R."/>
            <person name="Chen H."/>
            <person name="Kim C.J."/>
            <person name="Shinn P."/>
            <person name="Ecker J.R."/>
        </authorList>
    </citation>
    <scope>NUCLEOTIDE SEQUENCE</scope>
</reference>
<evidence type="ECO:0000313" key="7">
    <source>
        <dbReference type="Proteomes" id="UP000006548"/>
    </source>
</evidence>
<dbReference type="TAIR" id="AT1G48690"/>
<dbReference type="HOGENOM" id="CLU_016249_0_1_1"/>
<dbReference type="EMBL" id="AC073555">
    <property type="protein sequence ID" value="AAG60118.1"/>
    <property type="molecule type" value="Genomic_DNA"/>
</dbReference>
<dbReference type="Proteomes" id="UP000006548">
    <property type="component" value="Chromosome 1"/>
</dbReference>
<accession>Q9C737</accession>
<dbReference type="Pfam" id="PF03321">
    <property type="entry name" value="GH3"/>
    <property type="match status" value="1"/>
</dbReference>
<reference evidence="6" key="5">
    <citation type="submission" date="2011-02" db="EMBL/GenBank/DDBJ databases">
        <authorList>
            <consortium name="TAIR"/>
            <person name="Swarbreck D."/>
            <person name="Lamesch P."/>
            <person name="Wilks C."/>
            <person name="Huala E."/>
        </authorList>
    </citation>
    <scope>NUCLEOTIDE SEQUENCE</scope>
</reference>
<dbReference type="EMBL" id="BT010825">
    <property type="protein sequence ID" value="AAR24192.1"/>
    <property type="molecule type" value="mRNA"/>
</dbReference>
<dbReference type="STRING" id="3702.Q9C737"/>
<dbReference type="GeneID" id="841291"/>
<dbReference type="EMBL" id="BT011295">
    <property type="protein sequence ID" value="AAR92331.1"/>
    <property type="molecule type" value="mRNA"/>
</dbReference>
<keyword evidence="7" id="KW-1185">Reference proteome</keyword>
<dbReference type="EMBL" id="CP002684">
    <property type="protein sequence ID" value="AEE32337.1"/>
    <property type="molecule type" value="Genomic_DNA"/>
</dbReference>
<dbReference type="InterPro" id="IPR004993">
    <property type="entry name" value="GH3"/>
</dbReference>
<feature type="coiled-coil region" evidence="1">
    <location>
        <begin position="3"/>
        <end position="30"/>
    </location>
</feature>
<evidence type="ECO:0000313" key="6">
    <source>
        <dbReference type="EMBL" id="AEE32337.1"/>
    </source>
</evidence>
<reference evidence="3" key="2">
    <citation type="submission" date="2001-01" db="EMBL/GenBank/DDBJ databases">
        <title>Arabidopsis thaliana chromosome 1 BAC F11I4 genomic sequence.</title>
        <authorList>
            <person name="Lin X."/>
            <person name="Kaul S."/>
            <person name="Town C.D."/>
            <person name="Benito M."/>
            <person name="Creasy T.H."/>
            <person name="Haas B.J."/>
            <person name="Wu D."/>
            <person name="Maiti R."/>
            <person name="Ronning C.M."/>
            <person name="Koo H."/>
            <person name="Fujii C.Y."/>
            <person name="Utterback T.R."/>
            <person name="Barnstead M.E."/>
            <person name="Bowman C.L."/>
            <person name="White O."/>
            <person name="Nierman W.C."/>
            <person name="Fraser C.M."/>
        </authorList>
    </citation>
    <scope>NUCLEOTIDE SEQUENCE</scope>
</reference>
<dbReference type="SMR" id="Q9C737"/>
<evidence type="ECO:0000313" key="4">
    <source>
        <dbReference type="EMBL" id="AAR24192.1"/>
    </source>
</evidence>
<evidence type="ECO:0000313" key="5">
    <source>
        <dbReference type="EMBL" id="AAR92331.1"/>
    </source>
</evidence>
<dbReference type="PANTHER" id="PTHR31901:SF52">
    <property type="entry name" value="AUXIN-RESPONSIVE GH3 FAMILY PROTEIN"/>
    <property type="match status" value="1"/>
</dbReference>
<proteinExistence type="evidence at transcript level"/>
<reference evidence="7" key="7">
    <citation type="journal article" date="2017" name="Plant J.">
        <title>Araport11: a complete reannotation of the Arabidopsis thaliana reference genome.</title>
        <authorList>
            <person name="Cheng C.Y."/>
            <person name="Krishnakumar V."/>
            <person name="Chan A.P."/>
            <person name="Thibaud-Nissen F."/>
            <person name="Schobel S."/>
            <person name="Town C.D."/>
        </authorList>
    </citation>
    <scope>GENOME REANNOTATION</scope>
    <source>
        <strain evidence="7">cv. Columbia</strain>
    </source>
</reference>
<evidence type="ECO:0000313" key="2">
    <source>
        <dbReference type="Araport" id="AT1G48690"/>
    </source>
</evidence>
<sequence length="190" mass="21555">MSLRFELKDLEELTSNVKQVQDDLLEEILQINANTEYLCQFLHRSSSKELFKKNVPVVSYDDVRPYIERVANGEPSNIFTGETITNFFLSSGTSGGKQKIFPVNNKYFENMIFIHALCSSTISKYIDGIGEGKVMAFLNTRPFSKTPSGLPVAPLSTSFAMSDYFKNRPSKCYISPDEVILCVDNRQNMY</sequence>
<reference evidence="6 7" key="1">
    <citation type="journal article" date="2000" name="Nature">
        <title>Sequence and analysis of chromosome 1 of the plant Arabidopsis thaliana.</title>
        <authorList>
            <person name="Theologis A."/>
            <person name="Ecker J.R."/>
            <person name="Palm C.J."/>
            <person name="Federspiel N.A."/>
            <person name="Kaul S."/>
            <person name="White O."/>
            <person name="Alonso J."/>
            <person name="Altafi H."/>
            <person name="Araujo R."/>
            <person name="Bowman C.L."/>
            <person name="Brooks S.Y."/>
            <person name="Buehler E."/>
            <person name="Chan A."/>
            <person name="Chao Q."/>
            <person name="Chen H."/>
            <person name="Cheuk R.F."/>
            <person name="Chin C.W."/>
            <person name="Chung M.K."/>
            <person name="Conn L."/>
            <person name="Conway A.B."/>
            <person name="Conway A.R."/>
            <person name="Creasy T.H."/>
            <person name="Dewar K."/>
            <person name="Dunn P."/>
            <person name="Etgu P."/>
            <person name="Feldblyum T.V."/>
            <person name="Feng J."/>
            <person name="Fong B."/>
            <person name="Fujii C.Y."/>
            <person name="Gill J.E."/>
            <person name="Goldsmith A.D."/>
            <person name="Haas B."/>
            <person name="Hansen N.F."/>
            <person name="Hughes B."/>
            <person name="Huizar L."/>
            <person name="Hunter J.L."/>
            <person name="Jenkins J."/>
            <person name="Johnson-Hopson C."/>
            <person name="Khan S."/>
            <person name="Khaykin E."/>
            <person name="Kim C.J."/>
            <person name="Koo H.L."/>
            <person name="Kremenetskaia I."/>
            <person name="Kurtz D.B."/>
            <person name="Kwan A."/>
            <person name="Lam B."/>
            <person name="Langin-Hooper S."/>
            <person name="Lee A."/>
            <person name="Lee J.M."/>
            <person name="Lenz C.A."/>
            <person name="Li J.H."/>
            <person name="Li Y."/>
            <person name="Lin X."/>
            <person name="Liu S.X."/>
            <person name="Liu Z.A."/>
            <person name="Luros J.S."/>
            <person name="Maiti R."/>
            <person name="Marziali A."/>
            <person name="Militscher J."/>
            <person name="Miranda M."/>
            <person name="Nguyen M."/>
            <person name="Nierman W.C."/>
            <person name="Osborne B.I."/>
            <person name="Pai G."/>
            <person name="Peterson J."/>
            <person name="Pham P.K."/>
            <person name="Rizzo M."/>
            <person name="Rooney T."/>
            <person name="Rowley D."/>
            <person name="Sakano H."/>
            <person name="Salzberg S.L."/>
            <person name="Schwartz J.R."/>
            <person name="Shinn P."/>
            <person name="Southwick A.M."/>
            <person name="Sun H."/>
            <person name="Tallon L.J."/>
            <person name="Tambunga G."/>
            <person name="Toriumi M.J."/>
            <person name="Town C.D."/>
            <person name="Utterback T."/>
            <person name="Van Aken S."/>
            <person name="Vaysberg M."/>
            <person name="Vysotskaia V.S."/>
            <person name="Walker M."/>
            <person name="Wu D."/>
            <person name="Yu G."/>
            <person name="Fraser C.M."/>
            <person name="Venter J.C."/>
            <person name="Davis R.W."/>
        </authorList>
    </citation>
    <scope>NUCLEOTIDE SEQUENCE [LARGE SCALE GENOMIC DNA]</scope>
    <source>
        <strain evidence="7">cv. Columbia</strain>
    </source>
</reference>
<dbReference type="KEGG" id="ath:AT1G48690"/>
<evidence type="ECO:0000313" key="3">
    <source>
        <dbReference type="EMBL" id="AAG60118.1"/>
    </source>
</evidence>
<dbReference type="OMA" id="ANTEYLC"/>
<dbReference type="PaxDb" id="3702-AT1G48690.1"/>
<dbReference type="PANTHER" id="PTHR31901">
    <property type="entry name" value="GH3 DOMAIN-CONTAINING PROTEIN"/>
    <property type="match status" value="1"/>
</dbReference>
<reference evidence="6" key="6">
    <citation type="submission" date="2016-05" db="EMBL/GenBank/DDBJ databases">
        <authorList>
            <person name="Krishnakumar V."/>
            <person name="Cheng C.-Y."/>
            <person name="Chan A.P."/>
            <person name="Schobel S."/>
            <person name="Kim M."/>
            <person name="Ferlanti E.S."/>
            <person name="Belyaeva I."/>
            <person name="Rosen B.D."/>
            <person name="Micklem G."/>
            <person name="Miller J.R."/>
            <person name="Vaughn M."/>
            <person name="Town C.D."/>
        </authorList>
    </citation>
    <scope>NUCLEOTIDE SEQUENCE</scope>
</reference>